<dbReference type="Pfam" id="PF00023">
    <property type="entry name" value="Ank"/>
    <property type="match status" value="1"/>
</dbReference>
<evidence type="ECO:0000313" key="2">
    <source>
        <dbReference type="EMBL" id="EGG17387.1"/>
    </source>
</evidence>
<name>F4Q5X8_CACFS</name>
<dbReference type="EMBL" id="GL883021">
    <property type="protein sequence ID" value="EGG17387.1"/>
    <property type="molecule type" value="Genomic_DNA"/>
</dbReference>
<feature type="repeat" description="ANK" evidence="1">
    <location>
        <begin position="219"/>
        <end position="241"/>
    </location>
</feature>
<evidence type="ECO:0008006" key="4">
    <source>
        <dbReference type="Google" id="ProtNLM"/>
    </source>
</evidence>
<sequence>MTLSKEELATLMLKNRYLLCKILWHRDNTILKGEAFLQRMSQPLHVMAAKGDFEGVRFSLVTFYSIHVEMLSRILAHLASNFYNSIYPIRPIDAAACANRLDIVKFIHRLFTSKGVHYFKFLVSVESTYQAARHLNLELLKYLLDSSLAIEWNTQTIINIIDGAAQDKDKENRAIEMFDYLKSCKTTKIAWFKTTASSGHLPMTILALFIEQLIRVVRIGHTAIHLAIKKGNKDILSMLLDENTKDSILPIDHNGEIEVIYSAVCSNNMDIIDMVLSFDLYKNDTIETSKKTSQYAISIPFLPDTELSDEMIAFVLSPKCPFTDSVRFNLDIYINRSRIGTVEHLLAMEKAIKVFNPTELVERGDLKTLTHLLQDLNLKVSQQVSIVSTIKTINFEMIEFVLAKKLIKQDGNHQDREYKQNQLAIRLLWKNTMTRKETGSSSDLSLNCLKYFFEKKIIAKEHLVNALIYWDGDQTLFTKIPAYDGFIKNLPKNMETVIRSKFNNIEAPHLTNVQEFPTNFKNRPHFKQGVQTLIRKTPDQTFCGNMACGTGDIDLIKEIDAMKLKYVQFTEDSLRLCSLFNKDLDVLKYLEKEKFQGTLPKIDANILIAAPCLPLHQMIDTYPHLFENALTPEAFLYAIKSKQYDTILYFVKNVQALTFPTYILLASCPIHPINF</sequence>
<organism evidence="2 3">
    <name type="scientific">Cavenderia fasciculata</name>
    <name type="common">Slime mold</name>
    <name type="synonym">Dictyostelium fasciculatum</name>
    <dbReference type="NCBI Taxonomy" id="261658"/>
    <lineage>
        <taxon>Eukaryota</taxon>
        <taxon>Amoebozoa</taxon>
        <taxon>Evosea</taxon>
        <taxon>Eumycetozoa</taxon>
        <taxon>Dictyostelia</taxon>
        <taxon>Acytosteliales</taxon>
        <taxon>Cavenderiaceae</taxon>
        <taxon>Cavenderia</taxon>
    </lineage>
</organism>
<gene>
    <name evidence="2" type="ORF">DFA_08382</name>
</gene>
<evidence type="ECO:0000313" key="3">
    <source>
        <dbReference type="Proteomes" id="UP000007797"/>
    </source>
</evidence>
<dbReference type="SMART" id="SM00248">
    <property type="entry name" value="ANK"/>
    <property type="match status" value="3"/>
</dbReference>
<dbReference type="Proteomes" id="UP000007797">
    <property type="component" value="Unassembled WGS sequence"/>
</dbReference>
<proteinExistence type="predicted"/>
<dbReference type="InterPro" id="IPR036770">
    <property type="entry name" value="Ankyrin_rpt-contain_sf"/>
</dbReference>
<dbReference type="InterPro" id="IPR002110">
    <property type="entry name" value="Ankyrin_rpt"/>
</dbReference>
<dbReference type="Gene3D" id="1.25.40.20">
    <property type="entry name" value="Ankyrin repeat-containing domain"/>
    <property type="match status" value="1"/>
</dbReference>
<dbReference type="RefSeq" id="XP_004355871.1">
    <property type="nucleotide sequence ID" value="XM_004355818.1"/>
</dbReference>
<dbReference type="PROSITE" id="PS50088">
    <property type="entry name" value="ANK_REPEAT"/>
    <property type="match status" value="1"/>
</dbReference>
<protein>
    <recommendedName>
        <fullName evidence="4">Ankyrin repeat-containing protein</fullName>
    </recommendedName>
</protein>
<accession>F4Q5X8</accession>
<keyword evidence="3" id="KW-1185">Reference proteome</keyword>
<dbReference type="GeneID" id="14869986"/>
<evidence type="ECO:0000256" key="1">
    <source>
        <dbReference type="PROSITE-ProRule" id="PRU00023"/>
    </source>
</evidence>
<dbReference type="SUPFAM" id="SSF48403">
    <property type="entry name" value="Ankyrin repeat"/>
    <property type="match status" value="1"/>
</dbReference>
<reference evidence="3" key="1">
    <citation type="journal article" date="2011" name="Genome Res.">
        <title>Phylogeny-wide analysis of social amoeba genomes highlights ancient origins for complex intercellular communication.</title>
        <authorList>
            <person name="Heidel A.J."/>
            <person name="Lawal H.M."/>
            <person name="Felder M."/>
            <person name="Schilde C."/>
            <person name="Helps N.R."/>
            <person name="Tunggal B."/>
            <person name="Rivero F."/>
            <person name="John U."/>
            <person name="Schleicher M."/>
            <person name="Eichinger L."/>
            <person name="Platzer M."/>
            <person name="Noegel A.A."/>
            <person name="Schaap P."/>
            <person name="Gloeckner G."/>
        </authorList>
    </citation>
    <scope>NUCLEOTIDE SEQUENCE [LARGE SCALE GENOMIC DNA]</scope>
    <source>
        <strain evidence="3">SH3</strain>
    </source>
</reference>
<dbReference type="KEGG" id="dfa:DFA_08382"/>
<dbReference type="PROSITE" id="PS50297">
    <property type="entry name" value="ANK_REP_REGION"/>
    <property type="match status" value="1"/>
</dbReference>
<keyword evidence="1" id="KW-0040">ANK repeat</keyword>
<dbReference type="AlphaFoldDB" id="F4Q5X8"/>